<evidence type="ECO:0000259" key="1">
    <source>
        <dbReference type="Pfam" id="PF00685"/>
    </source>
</evidence>
<proteinExistence type="predicted"/>
<feature type="domain" description="Sulfotransferase" evidence="1">
    <location>
        <begin position="8"/>
        <end position="210"/>
    </location>
</feature>
<dbReference type="SUPFAM" id="SSF52540">
    <property type="entry name" value="P-loop containing nucleoside triphosphate hydrolases"/>
    <property type="match status" value="1"/>
</dbReference>
<dbReference type="Pfam" id="PF00685">
    <property type="entry name" value="Sulfotransfer_1"/>
    <property type="match status" value="1"/>
</dbReference>
<dbReference type="GO" id="GO:0008146">
    <property type="term" value="F:sulfotransferase activity"/>
    <property type="evidence" value="ECO:0007669"/>
    <property type="project" value="InterPro"/>
</dbReference>
<evidence type="ECO:0000313" key="2">
    <source>
        <dbReference type="EMBL" id="VAX32116.1"/>
    </source>
</evidence>
<dbReference type="InterPro" id="IPR027417">
    <property type="entry name" value="P-loop_NTPase"/>
</dbReference>
<gene>
    <name evidence="2" type="ORF">MNBD_NITROSPIRAE03-1245</name>
</gene>
<accession>A0A3B1CNK2</accession>
<organism evidence="2">
    <name type="scientific">hydrothermal vent metagenome</name>
    <dbReference type="NCBI Taxonomy" id="652676"/>
    <lineage>
        <taxon>unclassified sequences</taxon>
        <taxon>metagenomes</taxon>
        <taxon>ecological metagenomes</taxon>
    </lineage>
</organism>
<dbReference type="Gene3D" id="3.40.50.300">
    <property type="entry name" value="P-loop containing nucleotide triphosphate hydrolases"/>
    <property type="match status" value="1"/>
</dbReference>
<sequence length="224" mass="25928">MQMSESIIIVTGLPRSGTSMMMKMLQSGGMEVVIDNIRKADEDNPEGYYEFEKVKKLKEDASWLDGVEGKVVKMASMLLYDLPSDKNYRLIFMKRNLEEILLSQRKMLERNGAEDNIDDEEMRRLFSKHLEEIEGWLSGQQNLEVLYVDYNDMLKKPQENVRNLNGFLDNILDTDRMIKVVDASLYRNKKTGGITAQEKEPENVPESVKDDEKIKARLSELGYM</sequence>
<protein>
    <recommendedName>
        <fullName evidence="1">Sulfotransferase domain-containing protein</fullName>
    </recommendedName>
</protein>
<dbReference type="AlphaFoldDB" id="A0A3B1CNK2"/>
<name>A0A3B1CNK2_9ZZZZ</name>
<dbReference type="InterPro" id="IPR000863">
    <property type="entry name" value="Sulfotransferase_dom"/>
</dbReference>
<reference evidence="2" key="1">
    <citation type="submission" date="2018-06" db="EMBL/GenBank/DDBJ databases">
        <authorList>
            <person name="Zhirakovskaya E."/>
        </authorList>
    </citation>
    <scope>NUCLEOTIDE SEQUENCE</scope>
</reference>
<dbReference type="EMBL" id="UOGI01000129">
    <property type="protein sequence ID" value="VAX32116.1"/>
    <property type="molecule type" value="Genomic_DNA"/>
</dbReference>